<dbReference type="PANTHER" id="PTHR43280:SF2">
    <property type="entry name" value="HTH-TYPE TRANSCRIPTIONAL REGULATOR EXSA"/>
    <property type="match status" value="1"/>
</dbReference>
<dbReference type="GO" id="GO:0000160">
    <property type="term" value="P:phosphorelay signal transduction system"/>
    <property type="evidence" value="ECO:0007669"/>
    <property type="project" value="InterPro"/>
</dbReference>
<dbReference type="RefSeq" id="WP_215628151.1">
    <property type="nucleotide sequence ID" value="NZ_CP067089.2"/>
</dbReference>
<keyword evidence="4" id="KW-0597">Phosphoprotein</keyword>
<name>A0A7T7XQX7_9SPIR</name>
<dbReference type="SMART" id="SM00342">
    <property type="entry name" value="HTH_ARAC"/>
    <property type="match status" value="1"/>
</dbReference>
<protein>
    <submittedName>
        <fullName evidence="7">Response regulator</fullName>
    </submittedName>
</protein>
<feature type="modified residue" description="4-aspartylphosphate" evidence="4">
    <location>
        <position position="55"/>
    </location>
</feature>
<gene>
    <name evidence="7" type="ORF">JFL75_08005</name>
</gene>
<dbReference type="SMART" id="SM00448">
    <property type="entry name" value="REC"/>
    <property type="match status" value="1"/>
</dbReference>
<dbReference type="SUPFAM" id="SSF52172">
    <property type="entry name" value="CheY-like"/>
    <property type="match status" value="1"/>
</dbReference>
<dbReference type="PROSITE" id="PS01124">
    <property type="entry name" value="HTH_ARAC_FAMILY_2"/>
    <property type="match status" value="1"/>
</dbReference>
<dbReference type="GO" id="GO:0043565">
    <property type="term" value="F:sequence-specific DNA binding"/>
    <property type="evidence" value="ECO:0007669"/>
    <property type="project" value="InterPro"/>
</dbReference>
<dbReference type="InterPro" id="IPR018062">
    <property type="entry name" value="HTH_AraC-typ_CS"/>
</dbReference>
<dbReference type="PRINTS" id="PR00032">
    <property type="entry name" value="HTHARAC"/>
</dbReference>
<dbReference type="InterPro" id="IPR020449">
    <property type="entry name" value="Tscrpt_reg_AraC-type_HTH"/>
</dbReference>
<dbReference type="CDD" id="cd17536">
    <property type="entry name" value="REC_YesN-like"/>
    <property type="match status" value="1"/>
</dbReference>
<evidence type="ECO:0000256" key="1">
    <source>
        <dbReference type="ARBA" id="ARBA00023015"/>
    </source>
</evidence>
<feature type="domain" description="Response regulatory" evidence="6">
    <location>
        <begin position="3"/>
        <end position="120"/>
    </location>
</feature>
<dbReference type="Gene3D" id="3.40.50.2300">
    <property type="match status" value="1"/>
</dbReference>
<organism evidence="7 8">
    <name type="scientific">Breznakiella homolactica</name>
    <dbReference type="NCBI Taxonomy" id="2798577"/>
    <lineage>
        <taxon>Bacteria</taxon>
        <taxon>Pseudomonadati</taxon>
        <taxon>Spirochaetota</taxon>
        <taxon>Spirochaetia</taxon>
        <taxon>Spirochaetales</taxon>
        <taxon>Breznakiellaceae</taxon>
        <taxon>Breznakiella</taxon>
    </lineage>
</organism>
<dbReference type="AlphaFoldDB" id="A0A7T7XQX7"/>
<evidence type="ECO:0000259" key="6">
    <source>
        <dbReference type="PROSITE" id="PS50110"/>
    </source>
</evidence>
<evidence type="ECO:0000256" key="3">
    <source>
        <dbReference type="ARBA" id="ARBA00023163"/>
    </source>
</evidence>
<evidence type="ECO:0000256" key="4">
    <source>
        <dbReference type="PROSITE-ProRule" id="PRU00169"/>
    </source>
</evidence>
<dbReference type="Pfam" id="PF12833">
    <property type="entry name" value="HTH_18"/>
    <property type="match status" value="1"/>
</dbReference>
<keyword evidence="8" id="KW-1185">Reference proteome</keyword>
<dbReference type="PANTHER" id="PTHR43280">
    <property type="entry name" value="ARAC-FAMILY TRANSCRIPTIONAL REGULATOR"/>
    <property type="match status" value="1"/>
</dbReference>
<evidence type="ECO:0000259" key="5">
    <source>
        <dbReference type="PROSITE" id="PS01124"/>
    </source>
</evidence>
<feature type="domain" description="HTH araC/xylS-type" evidence="5">
    <location>
        <begin position="439"/>
        <end position="537"/>
    </location>
</feature>
<accession>A0A7T7XQX7</accession>
<dbReference type="SUPFAM" id="SSF46689">
    <property type="entry name" value="Homeodomain-like"/>
    <property type="match status" value="2"/>
</dbReference>
<dbReference type="InterPro" id="IPR001789">
    <property type="entry name" value="Sig_transdc_resp-reg_receiver"/>
</dbReference>
<dbReference type="Pfam" id="PF00072">
    <property type="entry name" value="Response_reg"/>
    <property type="match status" value="1"/>
</dbReference>
<dbReference type="EMBL" id="CP067089">
    <property type="protein sequence ID" value="QQO10846.1"/>
    <property type="molecule type" value="Genomic_DNA"/>
</dbReference>
<evidence type="ECO:0000256" key="2">
    <source>
        <dbReference type="ARBA" id="ARBA00023125"/>
    </source>
</evidence>
<dbReference type="InterPro" id="IPR011006">
    <property type="entry name" value="CheY-like_superfamily"/>
</dbReference>
<reference evidence="7" key="1">
    <citation type="submission" date="2021-01" db="EMBL/GenBank/DDBJ databases">
        <title>Description of Breznakiella homolactica.</title>
        <authorList>
            <person name="Song Y."/>
            <person name="Brune A."/>
        </authorList>
    </citation>
    <scope>NUCLEOTIDE SEQUENCE</scope>
    <source>
        <strain evidence="7">RmG30</strain>
    </source>
</reference>
<sequence>MYRVLLADDEPIIVSGVKYLIDWERYDCQIIGSGGNGRETLDLIRTRRPDIVVCDIDMPVLSGLEVLKTASEEFPRTVFIMLTNYHDFELARESLRCRAVEYLLKNQLSPETLEKALAVAKAEWENRNKLDQVNLVNDYLETNRQEVVGNTLIKLFESSRAVPVRDAAALLDGQGMLSGYAAAYIPLDFSALPGGGRLSGEETKRLFIWQKEIILKMARSFFQNTVVLEPDLLCQSLYLFCWDLAPGEWEKKLELFREKVCKTSAQITRLGITVLGTGCFRDGSELEQCGAAVAALREWYYLMGSEGTSGPRENTVSGREKTEGKPLGLTGAAAQLAGAVRSRDSEECRAVMDKVVRRITELPHEKIQALWLCSELYDTVRPLLPGDGWEDCFSDPQEAYRQIDRLATRAEVVRWLERMKDALSSVILNMSGGHTDIIEKAKQYVEANTDRHIMLQDAAEHVGISAGYLSTLFRKQYNQHFVDYINQTKMNRACSLIRQGKYRIYEISYMLGYENAYYFTRVFRRHLGMTPSEYQKSLGAEPPAE</sequence>
<dbReference type="Gene3D" id="1.10.10.60">
    <property type="entry name" value="Homeodomain-like"/>
    <property type="match status" value="2"/>
</dbReference>
<dbReference type="InterPro" id="IPR009057">
    <property type="entry name" value="Homeodomain-like_sf"/>
</dbReference>
<dbReference type="GO" id="GO:0003700">
    <property type="term" value="F:DNA-binding transcription factor activity"/>
    <property type="evidence" value="ECO:0007669"/>
    <property type="project" value="InterPro"/>
</dbReference>
<keyword evidence="1" id="KW-0805">Transcription regulation</keyword>
<dbReference type="InterPro" id="IPR018060">
    <property type="entry name" value="HTH_AraC"/>
</dbReference>
<dbReference type="KEGG" id="bhc:JFL75_08005"/>
<dbReference type="Proteomes" id="UP000595917">
    <property type="component" value="Chromosome"/>
</dbReference>
<dbReference type="PROSITE" id="PS50110">
    <property type="entry name" value="RESPONSE_REGULATORY"/>
    <property type="match status" value="1"/>
</dbReference>
<keyword evidence="2" id="KW-0238">DNA-binding</keyword>
<evidence type="ECO:0000313" key="8">
    <source>
        <dbReference type="Proteomes" id="UP000595917"/>
    </source>
</evidence>
<dbReference type="PROSITE" id="PS00041">
    <property type="entry name" value="HTH_ARAC_FAMILY_1"/>
    <property type="match status" value="1"/>
</dbReference>
<keyword evidence="3" id="KW-0804">Transcription</keyword>
<evidence type="ECO:0000313" key="7">
    <source>
        <dbReference type="EMBL" id="QQO10846.1"/>
    </source>
</evidence>
<proteinExistence type="predicted"/>